<gene>
    <name evidence="1" type="ORF">GKIL_0071</name>
</gene>
<proteinExistence type="predicted"/>
<organism evidence="1 2">
    <name type="scientific">Gloeobacter kilaueensis (strain ATCC BAA-2537 / CCAP 1431/1 / ULC 316 / JS1)</name>
    <dbReference type="NCBI Taxonomy" id="1183438"/>
    <lineage>
        <taxon>Bacteria</taxon>
        <taxon>Bacillati</taxon>
        <taxon>Cyanobacteriota</taxon>
        <taxon>Cyanophyceae</taxon>
        <taxon>Gloeobacterales</taxon>
        <taxon>Gloeobacteraceae</taxon>
        <taxon>Gloeobacter</taxon>
    </lineage>
</organism>
<reference evidence="1 2" key="1">
    <citation type="journal article" date="2013" name="PLoS ONE">
        <title>Cultivation and Complete Genome Sequencing of Gloeobacter kilaueensis sp. nov., from a Lava Cave in Kilauea Caldera, Hawai'i.</title>
        <authorList>
            <person name="Saw J.H."/>
            <person name="Schatz M."/>
            <person name="Brown M.V."/>
            <person name="Kunkel D.D."/>
            <person name="Foster J.S."/>
            <person name="Shick H."/>
            <person name="Christensen S."/>
            <person name="Hou S."/>
            <person name="Wan X."/>
            <person name="Donachie S.P."/>
        </authorList>
    </citation>
    <scope>NUCLEOTIDE SEQUENCE [LARGE SCALE GENOMIC DNA]</scope>
    <source>
        <strain evidence="2">JS</strain>
    </source>
</reference>
<dbReference type="EMBL" id="CP003587">
    <property type="protein sequence ID" value="AGY56318.1"/>
    <property type="molecule type" value="Genomic_DNA"/>
</dbReference>
<protein>
    <submittedName>
        <fullName evidence="1">Uncharacterized protein</fullName>
    </submittedName>
</protein>
<dbReference type="Proteomes" id="UP000017396">
    <property type="component" value="Chromosome"/>
</dbReference>
<accession>U5QBY3</accession>
<dbReference type="OrthoDB" id="581188at2"/>
<dbReference type="KEGG" id="glj:GKIL_0071"/>
<evidence type="ECO:0000313" key="2">
    <source>
        <dbReference type="Proteomes" id="UP000017396"/>
    </source>
</evidence>
<keyword evidence="2" id="KW-1185">Reference proteome</keyword>
<evidence type="ECO:0000313" key="1">
    <source>
        <dbReference type="EMBL" id="AGY56318.1"/>
    </source>
</evidence>
<sequence length="386" mass="43977">MPLEHLFADEVPDARPYDHRRTLYEKFGIVSNPFPSANQTSGHPHLSTPADKQIDSEVIAFYSDRRSHVIAVTATQGIGKTNLLNAYETALREKLAPKGFFVIRYIADPEPSFDPLIRSIFENLGEEHLARTVTELRKKIQLDSKRQDVIEQVKVPEVKIMVRSLIGADTDDKLQRRCSLAYQWLIGLPVRKAHRDEISVQFRLDTVESRTRALQDIVYFSAAVGTLEGIFLLLDELEKQGSTLSIMNTVRYLSALRALIDALPRYLFLMLALTPDALERYKEQVPALRGRLINEVSLPALTTEEQAIDLWRFYLNSAEIEAKSLADDNQWRRIPSADFIVSKLDAQRLFGDLLRRGSVRGANSVRQREYLHALHESARRSIELAV</sequence>
<dbReference type="SUPFAM" id="SSF52540">
    <property type="entry name" value="P-loop containing nucleoside triphosphate hydrolases"/>
    <property type="match status" value="1"/>
</dbReference>
<dbReference type="InterPro" id="IPR027417">
    <property type="entry name" value="P-loop_NTPase"/>
</dbReference>
<dbReference type="STRING" id="1183438.GKIL_0071"/>
<dbReference type="AlphaFoldDB" id="U5QBY3"/>
<name>U5QBY3_GLOK1</name>
<dbReference type="HOGENOM" id="CLU_715270_0_0_3"/>
<dbReference type="RefSeq" id="WP_023171305.1">
    <property type="nucleotide sequence ID" value="NC_022600.1"/>
</dbReference>